<dbReference type="SUPFAM" id="SSF55681">
    <property type="entry name" value="Class II aaRS and biotin synthetases"/>
    <property type="match status" value="1"/>
</dbReference>
<dbReference type="InterPro" id="IPR047089">
    <property type="entry name" value="Asp-tRNA-ligase_1_N"/>
</dbReference>
<dbReference type="PROSITE" id="PS50862">
    <property type="entry name" value="AA_TRNA_LIGASE_II"/>
    <property type="match status" value="1"/>
</dbReference>
<dbReference type="NCBIfam" id="TIGR00459">
    <property type="entry name" value="aspS_bact"/>
    <property type="match status" value="1"/>
</dbReference>
<dbReference type="Gene3D" id="3.30.1360.30">
    <property type="entry name" value="GAD-like domain"/>
    <property type="match status" value="1"/>
</dbReference>
<proteinExistence type="inferred from homology"/>
<dbReference type="Gene3D" id="2.40.50.140">
    <property type="entry name" value="Nucleic acid-binding proteins"/>
    <property type="match status" value="1"/>
</dbReference>
<dbReference type="EMBL" id="PGXC01000022">
    <property type="protein sequence ID" value="PKK89260.1"/>
    <property type="molecule type" value="Genomic_DNA"/>
</dbReference>
<gene>
    <name evidence="7" type="primary">aspS</name>
    <name evidence="9" type="ORF">CVV64_15235</name>
</gene>
<dbReference type="InterPro" id="IPR012340">
    <property type="entry name" value="NA-bd_OB-fold"/>
</dbReference>
<feature type="binding site" evidence="7">
    <location>
        <position position="511"/>
    </location>
    <ligand>
        <name>L-aspartate</name>
        <dbReference type="ChEBI" id="CHEBI:29991"/>
    </ligand>
</feature>
<feature type="binding site" evidence="7">
    <location>
        <position position="183"/>
    </location>
    <ligand>
        <name>L-aspartate</name>
        <dbReference type="ChEBI" id="CHEBI:29991"/>
    </ligand>
</feature>
<dbReference type="GO" id="GO:0005737">
    <property type="term" value="C:cytoplasm"/>
    <property type="evidence" value="ECO:0007669"/>
    <property type="project" value="UniProtKB-SubCell"/>
</dbReference>
<comment type="caution">
    <text evidence="7">Lacks conserved residue(s) required for the propagation of feature annotation.</text>
</comment>
<evidence type="ECO:0000256" key="2">
    <source>
        <dbReference type="ARBA" id="ARBA00022598"/>
    </source>
</evidence>
<dbReference type="Pfam" id="PF02938">
    <property type="entry name" value="GAD"/>
    <property type="match status" value="1"/>
</dbReference>
<feature type="binding site" evidence="7">
    <location>
        <position position="466"/>
    </location>
    <ligand>
        <name>L-aspartate</name>
        <dbReference type="ChEBI" id="CHEBI:29991"/>
    </ligand>
</feature>
<keyword evidence="4 7" id="KW-0067">ATP-binding</keyword>
<dbReference type="AlphaFoldDB" id="A0A2N1PLQ6"/>
<keyword evidence="2 7" id="KW-0436">Ligase</keyword>
<dbReference type="Gene3D" id="3.30.930.10">
    <property type="entry name" value="Bira Bifunctional Protein, Domain 2"/>
    <property type="match status" value="1"/>
</dbReference>
<name>A0A2N1PLQ6_9BACT</name>
<dbReference type="SUPFAM" id="SSF50249">
    <property type="entry name" value="Nucleic acid-binding proteins"/>
    <property type="match status" value="1"/>
</dbReference>
<keyword evidence="5 7" id="KW-0648">Protein biosynthesis</keyword>
<evidence type="ECO:0000259" key="8">
    <source>
        <dbReference type="PROSITE" id="PS50862"/>
    </source>
</evidence>
<dbReference type="InterPro" id="IPR002312">
    <property type="entry name" value="Asp/Asn-tRNA-synth_IIb"/>
</dbReference>
<dbReference type="InterPro" id="IPR006195">
    <property type="entry name" value="aa-tRNA-synth_II"/>
</dbReference>
<dbReference type="GO" id="GO:0006422">
    <property type="term" value="P:aspartyl-tRNA aminoacylation"/>
    <property type="evidence" value="ECO:0007669"/>
    <property type="project" value="UniProtKB-UniRule"/>
</dbReference>
<keyword evidence="7" id="KW-0963">Cytoplasm</keyword>
<feature type="binding site" evidence="7">
    <location>
        <begin position="229"/>
        <end position="231"/>
    </location>
    <ligand>
        <name>ATP</name>
        <dbReference type="ChEBI" id="CHEBI:30616"/>
    </ligand>
</feature>
<dbReference type="GO" id="GO:0003676">
    <property type="term" value="F:nucleic acid binding"/>
    <property type="evidence" value="ECO:0007669"/>
    <property type="project" value="InterPro"/>
</dbReference>
<dbReference type="PANTHER" id="PTHR22594:SF5">
    <property type="entry name" value="ASPARTATE--TRNA LIGASE, MITOCHONDRIAL"/>
    <property type="match status" value="1"/>
</dbReference>
<dbReference type="InterPro" id="IPR004365">
    <property type="entry name" value="NA-bd_OB_tRNA"/>
</dbReference>
<dbReference type="EC" id="6.1.1.12" evidence="7"/>
<comment type="caution">
    <text evidence="9">The sequence shown here is derived from an EMBL/GenBank/DDBJ whole genome shotgun (WGS) entry which is preliminary data.</text>
</comment>
<comment type="subunit">
    <text evidence="7">Homodimer.</text>
</comment>
<feature type="binding site" evidence="7">
    <location>
        <position position="229"/>
    </location>
    <ligand>
        <name>L-aspartate</name>
        <dbReference type="ChEBI" id="CHEBI:29991"/>
    </ligand>
</feature>
<dbReference type="Pfam" id="PF01336">
    <property type="entry name" value="tRNA_anti-codon"/>
    <property type="match status" value="1"/>
</dbReference>
<dbReference type="GO" id="GO:0005524">
    <property type="term" value="F:ATP binding"/>
    <property type="evidence" value="ECO:0007669"/>
    <property type="project" value="UniProtKB-UniRule"/>
</dbReference>
<feature type="domain" description="Aminoacyl-transfer RNA synthetases class-II family profile" evidence="8">
    <location>
        <begin position="153"/>
        <end position="575"/>
    </location>
</feature>
<dbReference type="CDD" id="cd04317">
    <property type="entry name" value="EcAspRS_like_N"/>
    <property type="match status" value="1"/>
</dbReference>
<reference evidence="9 10" key="1">
    <citation type="journal article" date="2017" name="ISME J.">
        <title>Potential for microbial H2 and metal transformations associated with novel bacteria and archaea in deep terrestrial subsurface sediments.</title>
        <authorList>
            <person name="Hernsdorf A.W."/>
            <person name="Amano Y."/>
            <person name="Miyakawa K."/>
            <person name="Ise K."/>
            <person name="Suzuki Y."/>
            <person name="Anantharaman K."/>
            <person name="Probst A."/>
            <person name="Burstein D."/>
            <person name="Thomas B.C."/>
            <person name="Banfield J.F."/>
        </authorList>
    </citation>
    <scope>NUCLEOTIDE SEQUENCE [LARGE SCALE GENOMIC DNA]</scope>
    <source>
        <strain evidence="9">HGW-Wallbacteria-1</strain>
    </source>
</reference>
<dbReference type="PRINTS" id="PR01042">
    <property type="entry name" value="TRNASYNTHASP"/>
</dbReference>
<dbReference type="CDD" id="cd00777">
    <property type="entry name" value="AspRS_core"/>
    <property type="match status" value="1"/>
</dbReference>
<evidence type="ECO:0000313" key="9">
    <source>
        <dbReference type="EMBL" id="PKK89260.1"/>
    </source>
</evidence>
<evidence type="ECO:0000256" key="5">
    <source>
        <dbReference type="ARBA" id="ARBA00022917"/>
    </source>
</evidence>
<evidence type="ECO:0000256" key="3">
    <source>
        <dbReference type="ARBA" id="ARBA00022741"/>
    </source>
</evidence>
<feature type="binding site" evidence="7">
    <location>
        <begin position="556"/>
        <end position="559"/>
    </location>
    <ligand>
        <name>ATP</name>
        <dbReference type="ChEBI" id="CHEBI:30616"/>
    </ligand>
</feature>
<evidence type="ECO:0000256" key="7">
    <source>
        <dbReference type="HAMAP-Rule" id="MF_00044"/>
    </source>
</evidence>
<organism evidence="9 10">
    <name type="scientific">Candidatus Wallbacteria bacterium HGW-Wallbacteria-1</name>
    <dbReference type="NCBI Taxonomy" id="2013854"/>
    <lineage>
        <taxon>Bacteria</taxon>
        <taxon>Candidatus Walliibacteriota</taxon>
    </lineage>
</organism>
<dbReference type="Proteomes" id="UP000233256">
    <property type="component" value="Unassembled WGS sequence"/>
</dbReference>
<dbReference type="GO" id="GO:0004815">
    <property type="term" value="F:aspartate-tRNA ligase activity"/>
    <property type="evidence" value="ECO:0007669"/>
    <property type="project" value="UniProtKB-UniRule"/>
</dbReference>
<protein>
    <recommendedName>
        <fullName evidence="7">Aspartate--tRNA ligase</fullName>
        <ecNumber evidence="7">6.1.1.12</ecNumber>
    </recommendedName>
    <alternativeName>
        <fullName evidence="7">Aspartyl-tRNA synthetase</fullName>
        <shortName evidence="7">AspRS</shortName>
    </alternativeName>
</protein>
<dbReference type="InterPro" id="IPR004524">
    <property type="entry name" value="Asp-tRNA-ligase_1"/>
</dbReference>
<keyword evidence="6 7" id="KW-0030">Aminoacyl-tRNA synthetase</keyword>
<dbReference type="SUPFAM" id="SSF55261">
    <property type="entry name" value="GAD domain-like"/>
    <property type="match status" value="1"/>
</dbReference>
<dbReference type="InterPro" id="IPR004364">
    <property type="entry name" value="Aa-tRNA-synt_II"/>
</dbReference>
<dbReference type="NCBIfam" id="NF001750">
    <property type="entry name" value="PRK00476.1"/>
    <property type="match status" value="1"/>
</dbReference>
<sequence length="607" mass="69186">MEFHSLRGFKRTNYCGDLRASHIDNEVIVLGWVEKRRNLGSLIFINLRDRSGNCQVVVDTSRDEELTRIFKDIRSEYVVGFRGKVVKRSQEAINSDMATGEIEVVAEEVRLFNTAETTPFYIRDDLKCDETLRLRYRYLDLRRPKMQKYLMTRSRICMATREYFHKLGFLELETPVLTKSTPEGARDYLVPSRVHNGAFFALPQSPQIFKQLFMVAGFDRYFQIVKCFRDEDLRADRQPEFTQIDLEMSFVEEEDVMTTIEGLMARIYRDCQGLELNLPFPRMTYFEAMDKYGVDRPDTRFEMLLHDLTPVFASCEFAGFQTVLAEKGVVKGLCVKGGAEMSRKELDALSSFVKVYGAKGVAWFQVKDGEIKSPISKFLTPEEIESTRAAVNAEVGDLIVLVADIPSVANAALGALRLDVARKKGLIPSEEFDAARPDLANYKFLWITDFPLFEYDPEEDRLIARHHPFTSPKEDDIPLMDGDMKANPDLVRARAYDLILNGSEIGGGSIRIHYQELQQKMFAALGLSEEETRAKFGFLLDAFQYGAPPHGGLALGLDRILMTMLNTDSIRDMIPFPKTQQAQCLMTDAPSDVAEEQLRELGIEIRS</sequence>
<dbReference type="HAMAP" id="MF_00044">
    <property type="entry name" value="Asp_tRNA_synth_type1"/>
    <property type="match status" value="1"/>
</dbReference>
<keyword evidence="3 7" id="KW-0547">Nucleotide-binding</keyword>
<evidence type="ECO:0000256" key="1">
    <source>
        <dbReference type="ARBA" id="ARBA00006303"/>
    </source>
</evidence>
<evidence type="ECO:0000256" key="6">
    <source>
        <dbReference type="ARBA" id="ARBA00023146"/>
    </source>
</evidence>
<evidence type="ECO:0000313" key="10">
    <source>
        <dbReference type="Proteomes" id="UP000233256"/>
    </source>
</evidence>
<dbReference type="InterPro" id="IPR004115">
    <property type="entry name" value="GAD-like_sf"/>
</dbReference>
<comment type="subcellular location">
    <subcellularLocation>
        <location evidence="7">Cytoplasm</location>
    </subcellularLocation>
</comment>
<dbReference type="InterPro" id="IPR029351">
    <property type="entry name" value="GAD_dom"/>
</dbReference>
<comment type="similarity">
    <text evidence="1 7">Belongs to the class-II aminoacyl-tRNA synthetase family. Type 1 subfamily.</text>
</comment>
<comment type="function">
    <text evidence="7">Catalyzes the attachment of L-aspartate to tRNA(Asp) in a two-step reaction: L-aspartate is first activated by ATP to form Asp-AMP and then transferred to the acceptor end of tRNA(Asp).</text>
</comment>
<accession>A0A2N1PLQ6</accession>
<feature type="binding site" evidence="7">
    <location>
        <position position="238"/>
    </location>
    <ligand>
        <name>ATP</name>
        <dbReference type="ChEBI" id="CHEBI:30616"/>
    </ligand>
</feature>
<dbReference type="InterPro" id="IPR045864">
    <property type="entry name" value="aa-tRNA-synth_II/BPL/LPL"/>
</dbReference>
<feature type="region of interest" description="Aspartate" evidence="7">
    <location>
        <begin position="207"/>
        <end position="210"/>
    </location>
</feature>
<evidence type="ECO:0000256" key="4">
    <source>
        <dbReference type="ARBA" id="ARBA00022840"/>
    </source>
</evidence>
<dbReference type="Pfam" id="PF00152">
    <property type="entry name" value="tRNA-synt_2"/>
    <property type="match status" value="1"/>
</dbReference>
<dbReference type="PANTHER" id="PTHR22594">
    <property type="entry name" value="ASPARTYL/LYSYL-TRNA SYNTHETASE"/>
    <property type="match status" value="1"/>
</dbReference>
<comment type="catalytic activity">
    <reaction evidence="7">
        <text>tRNA(Asp) + L-aspartate + ATP = L-aspartyl-tRNA(Asp) + AMP + diphosphate</text>
        <dbReference type="Rhea" id="RHEA:19649"/>
        <dbReference type="Rhea" id="RHEA-COMP:9660"/>
        <dbReference type="Rhea" id="RHEA-COMP:9678"/>
        <dbReference type="ChEBI" id="CHEBI:29991"/>
        <dbReference type="ChEBI" id="CHEBI:30616"/>
        <dbReference type="ChEBI" id="CHEBI:33019"/>
        <dbReference type="ChEBI" id="CHEBI:78442"/>
        <dbReference type="ChEBI" id="CHEBI:78516"/>
        <dbReference type="ChEBI" id="CHEBI:456215"/>
        <dbReference type="EC" id="6.1.1.12"/>
    </reaction>
</comment>
<feature type="binding site" evidence="7">
    <location>
        <position position="504"/>
    </location>
    <ligand>
        <name>ATP</name>
        <dbReference type="ChEBI" id="CHEBI:30616"/>
    </ligand>
</feature>
<dbReference type="InterPro" id="IPR047090">
    <property type="entry name" value="AspRS_core"/>
</dbReference>